<evidence type="ECO:0000256" key="1">
    <source>
        <dbReference type="ARBA" id="ARBA00022741"/>
    </source>
</evidence>
<dbReference type="GO" id="GO:0005524">
    <property type="term" value="F:ATP binding"/>
    <property type="evidence" value="ECO:0007669"/>
    <property type="project" value="UniProtKB-KW"/>
</dbReference>
<dbReference type="GO" id="GO:0000055">
    <property type="term" value="P:ribosomal large subunit export from nucleus"/>
    <property type="evidence" value="ECO:0007669"/>
    <property type="project" value="TreeGrafter"/>
</dbReference>
<dbReference type="PANTHER" id="PTHR48103">
    <property type="entry name" value="MIDASIN-RELATED"/>
    <property type="match status" value="1"/>
</dbReference>
<evidence type="ECO:0000256" key="2">
    <source>
        <dbReference type="ARBA" id="ARBA00022840"/>
    </source>
</evidence>
<feature type="signal peptide" evidence="3">
    <location>
        <begin position="1"/>
        <end position="22"/>
    </location>
</feature>
<dbReference type="AlphaFoldDB" id="A0A6L2NRX7"/>
<keyword evidence="2" id="KW-0067">ATP-binding</keyword>
<evidence type="ECO:0000256" key="3">
    <source>
        <dbReference type="SAM" id="SignalP"/>
    </source>
</evidence>
<dbReference type="EMBL" id="BKCJ010009851">
    <property type="protein sequence ID" value="GEU88923.1"/>
    <property type="molecule type" value="Genomic_DNA"/>
</dbReference>
<reference evidence="4" key="1">
    <citation type="journal article" date="2019" name="Sci. Rep.">
        <title>Draft genome of Tanacetum cinerariifolium, the natural source of mosquito coil.</title>
        <authorList>
            <person name="Yamashiro T."/>
            <person name="Shiraishi A."/>
            <person name="Satake H."/>
            <person name="Nakayama K."/>
        </authorList>
    </citation>
    <scope>NUCLEOTIDE SEQUENCE</scope>
</reference>
<name>A0A6L2NRX7_TANCI</name>
<proteinExistence type="predicted"/>
<accession>A0A6L2NRX7</accession>
<organism evidence="4">
    <name type="scientific">Tanacetum cinerariifolium</name>
    <name type="common">Dalmatian daisy</name>
    <name type="synonym">Chrysanthemum cinerariifolium</name>
    <dbReference type="NCBI Taxonomy" id="118510"/>
    <lineage>
        <taxon>Eukaryota</taxon>
        <taxon>Viridiplantae</taxon>
        <taxon>Streptophyta</taxon>
        <taxon>Embryophyta</taxon>
        <taxon>Tracheophyta</taxon>
        <taxon>Spermatophyta</taxon>
        <taxon>Magnoliopsida</taxon>
        <taxon>eudicotyledons</taxon>
        <taxon>Gunneridae</taxon>
        <taxon>Pentapetalae</taxon>
        <taxon>asterids</taxon>
        <taxon>campanulids</taxon>
        <taxon>Asterales</taxon>
        <taxon>Asteraceae</taxon>
        <taxon>Asteroideae</taxon>
        <taxon>Anthemideae</taxon>
        <taxon>Anthemidinae</taxon>
        <taxon>Tanacetum</taxon>
    </lineage>
</organism>
<evidence type="ECO:0000313" key="4">
    <source>
        <dbReference type="EMBL" id="GEU88923.1"/>
    </source>
</evidence>
<keyword evidence="1" id="KW-0547">Nucleotide-binding</keyword>
<dbReference type="GO" id="GO:0030687">
    <property type="term" value="C:preribosome, large subunit precursor"/>
    <property type="evidence" value="ECO:0007669"/>
    <property type="project" value="TreeGrafter"/>
</dbReference>
<gene>
    <name evidence="4" type="ORF">Tci_060901</name>
</gene>
<protein>
    <submittedName>
        <fullName evidence="4">Midasin isoform X3</fullName>
    </submittedName>
</protein>
<dbReference type="PANTHER" id="PTHR48103:SF2">
    <property type="entry name" value="MIDASIN"/>
    <property type="match status" value="1"/>
</dbReference>
<dbReference type="Gene3D" id="3.40.50.300">
    <property type="entry name" value="P-loop containing nucleotide triphosphate hydrolases"/>
    <property type="match status" value="1"/>
</dbReference>
<dbReference type="InterPro" id="IPR027417">
    <property type="entry name" value="P-loop_NTPase"/>
</dbReference>
<feature type="chain" id="PRO_5027093572" evidence="3">
    <location>
        <begin position="23"/>
        <end position="142"/>
    </location>
</feature>
<dbReference type="SUPFAM" id="SSF52540">
    <property type="entry name" value="P-loop containing nucleoside triphosphate hydrolases"/>
    <property type="match status" value="1"/>
</dbReference>
<dbReference type="GO" id="GO:0005634">
    <property type="term" value="C:nucleus"/>
    <property type="evidence" value="ECO:0007669"/>
    <property type="project" value="TreeGrafter"/>
</dbReference>
<dbReference type="GO" id="GO:0000027">
    <property type="term" value="P:ribosomal large subunit assembly"/>
    <property type="evidence" value="ECO:0007669"/>
    <property type="project" value="TreeGrafter"/>
</dbReference>
<sequence length="142" mass="15961">MAYVSSFYGSFRLTLVMFLSAAFEHLLKRQLIEFGDTGHNQSGEQIFVSYANDVCVAKRFQGYLELQVVMVEQNWDNDSIKDKTGRPFVLTSAVEKGFERAMLAVSHRWPVLLHGPAGAGKTALISRLAQSHRRQGGLYSFD</sequence>
<comment type="caution">
    <text evidence="4">The sequence shown here is derived from an EMBL/GenBank/DDBJ whole genome shotgun (WGS) entry which is preliminary data.</text>
</comment>
<keyword evidence="3" id="KW-0732">Signal</keyword>